<dbReference type="PROSITE" id="PS50987">
    <property type="entry name" value="HTH_ARSR_2"/>
    <property type="match status" value="1"/>
</dbReference>
<sequence length="123" mass="14156">MKSNDCSTEKVSTEGEIEEIRSRLPDERKLQDLAAFYAAFSDPTRLKIVLALMERELCNFDIAKIIGATPSAVSHQLRLLRSMRLVRFRRKGRKVFYALDDQHVYSILELAILHFKEEKTGNG</sequence>
<evidence type="ECO:0000259" key="4">
    <source>
        <dbReference type="PROSITE" id="PS50987"/>
    </source>
</evidence>
<dbReference type="PROSITE" id="PS00846">
    <property type="entry name" value="HTH_ARSR_1"/>
    <property type="match status" value="1"/>
</dbReference>
<dbReference type="Gene3D" id="1.10.10.10">
    <property type="entry name" value="Winged helix-like DNA-binding domain superfamily/Winged helix DNA-binding domain"/>
    <property type="match status" value="1"/>
</dbReference>
<keyword evidence="6" id="KW-1185">Reference proteome</keyword>
<name>A0ABZ2YCN2_9BACT</name>
<evidence type="ECO:0000313" key="5">
    <source>
        <dbReference type="EMBL" id="WZL76760.1"/>
    </source>
</evidence>
<dbReference type="Proteomes" id="UP001461341">
    <property type="component" value="Chromosome"/>
</dbReference>
<dbReference type="Pfam" id="PF01022">
    <property type="entry name" value="HTH_5"/>
    <property type="match status" value="1"/>
</dbReference>
<dbReference type="EMBL" id="CP121689">
    <property type="protein sequence ID" value="WZL76760.1"/>
    <property type="molecule type" value="Genomic_DNA"/>
</dbReference>
<dbReference type="InterPro" id="IPR036388">
    <property type="entry name" value="WH-like_DNA-bd_sf"/>
</dbReference>
<dbReference type="PRINTS" id="PR00778">
    <property type="entry name" value="HTHARSR"/>
</dbReference>
<proteinExistence type="predicted"/>
<evidence type="ECO:0000256" key="3">
    <source>
        <dbReference type="ARBA" id="ARBA00023163"/>
    </source>
</evidence>
<organism evidence="5 6">
    <name type="scientific">Thermatribacter velox</name>
    <dbReference type="NCBI Taxonomy" id="3039681"/>
    <lineage>
        <taxon>Bacteria</taxon>
        <taxon>Pseudomonadati</taxon>
        <taxon>Atribacterota</taxon>
        <taxon>Atribacteria</taxon>
        <taxon>Atribacterales</taxon>
        <taxon>Thermatribacteraceae</taxon>
        <taxon>Thermatribacter</taxon>
    </lineage>
</organism>
<keyword evidence="1" id="KW-0805">Transcription regulation</keyword>
<dbReference type="InterPro" id="IPR018334">
    <property type="entry name" value="ArsR_HTH"/>
</dbReference>
<dbReference type="InterPro" id="IPR011991">
    <property type="entry name" value="ArsR-like_HTH"/>
</dbReference>
<dbReference type="PANTHER" id="PTHR43132:SF6">
    <property type="entry name" value="HTH-TYPE TRANSCRIPTIONAL REPRESSOR CZRA"/>
    <property type="match status" value="1"/>
</dbReference>
<evidence type="ECO:0000256" key="1">
    <source>
        <dbReference type="ARBA" id="ARBA00023015"/>
    </source>
</evidence>
<gene>
    <name evidence="5" type="ORF">QBE54_03245</name>
</gene>
<accession>A0ABZ2YCN2</accession>
<evidence type="ECO:0000256" key="2">
    <source>
        <dbReference type="ARBA" id="ARBA00023125"/>
    </source>
</evidence>
<dbReference type="InterPro" id="IPR036390">
    <property type="entry name" value="WH_DNA-bd_sf"/>
</dbReference>
<keyword evidence="3" id="KW-0804">Transcription</keyword>
<dbReference type="InterPro" id="IPR051011">
    <property type="entry name" value="Metal_resp_trans_reg"/>
</dbReference>
<dbReference type="NCBIfam" id="NF033788">
    <property type="entry name" value="HTH_metalloreg"/>
    <property type="match status" value="1"/>
</dbReference>
<dbReference type="RefSeq" id="WP_369018924.1">
    <property type="nucleotide sequence ID" value="NZ_CP121689.1"/>
</dbReference>
<dbReference type="SMART" id="SM00418">
    <property type="entry name" value="HTH_ARSR"/>
    <property type="match status" value="1"/>
</dbReference>
<protein>
    <submittedName>
        <fullName evidence="5">Metalloregulator ArsR/SmtB family transcription factor</fullName>
    </submittedName>
</protein>
<feature type="domain" description="HTH arsR-type" evidence="4">
    <location>
        <begin position="25"/>
        <end position="119"/>
    </location>
</feature>
<dbReference type="SUPFAM" id="SSF46785">
    <property type="entry name" value="Winged helix' DNA-binding domain"/>
    <property type="match status" value="1"/>
</dbReference>
<keyword evidence="2" id="KW-0238">DNA-binding</keyword>
<dbReference type="InterPro" id="IPR001845">
    <property type="entry name" value="HTH_ArsR_DNA-bd_dom"/>
</dbReference>
<dbReference type="CDD" id="cd00090">
    <property type="entry name" value="HTH_ARSR"/>
    <property type="match status" value="1"/>
</dbReference>
<reference evidence="5 6" key="1">
    <citation type="submission" date="2023-03" db="EMBL/GenBank/DDBJ databases">
        <title>Novel Species.</title>
        <authorList>
            <person name="Ma S."/>
        </authorList>
    </citation>
    <scope>NUCLEOTIDE SEQUENCE [LARGE SCALE GENOMIC DNA]</scope>
    <source>
        <strain evidence="5 6">B11</strain>
    </source>
</reference>
<dbReference type="PANTHER" id="PTHR43132">
    <property type="entry name" value="ARSENICAL RESISTANCE OPERON REPRESSOR ARSR-RELATED"/>
    <property type="match status" value="1"/>
</dbReference>
<evidence type="ECO:0000313" key="6">
    <source>
        <dbReference type="Proteomes" id="UP001461341"/>
    </source>
</evidence>